<evidence type="ECO:0000256" key="1">
    <source>
        <dbReference type="SAM" id="SignalP"/>
    </source>
</evidence>
<dbReference type="EMBL" id="WNWM01000002">
    <property type="protein sequence ID" value="MUI15904.1"/>
    <property type="molecule type" value="Genomic_DNA"/>
</dbReference>
<evidence type="ECO:0000313" key="2">
    <source>
        <dbReference type="EMBL" id="MUI15904.1"/>
    </source>
</evidence>
<dbReference type="OrthoDB" id="8752341at2"/>
<keyword evidence="1" id="KW-0732">Signal</keyword>
<evidence type="ECO:0000313" key="3">
    <source>
        <dbReference type="Proteomes" id="UP000431684"/>
    </source>
</evidence>
<dbReference type="SUPFAM" id="SSF53850">
    <property type="entry name" value="Periplasmic binding protein-like II"/>
    <property type="match status" value="1"/>
</dbReference>
<gene>
    <name evidence="2" type="ORF">GJV26_26090</name>
</gene>
<accession>A0A6I3XG93</accession>
<organism evidence="2 3">
    <name type="scientific">Pseudoduganella dura</name>
    <dbReference type="NCBI Taxonomy" id="321982"/>
    <lineage>
        <taxon>Bacteria</taxon>
        <taxon>Pseudomonadati</taxon>
        <taxon>Pseudomonadota</taxon>
        <taxon>Betaproteobacteria</taxon>
        <taxon>Burkholderiales</taxon>
        <taxon>Oxalobacteraceae</taxon>
        <taxon>Telluria group</taxon>
        <taxon>Pseudoduganella</taxon>
    </lineage>
</organism>
<dbReference type="RefSeq" id="WP_155711532.1">
    <property type="nucleotide sequence ID" value="NZ_WNWM01000002.1"/>
</dbReference>
<dbReference type="Gene3D" id="3.40.190.10">
    <property type="entry name" value="Periplasmic binding protein-like II"/>
    <property type="match status" value="2"/>
</dbReference>
<protein>
    <submittedName>
        <fullName evidence="2">Transporter substrate-binding domain-containing protein</fullName>
    </submittedName>
</protein>
<sequence length="251" mass="27140">MLRLLSALLLAAACAGAVAAPLRVGGFVVTPLIVGEPGKPLRGALRDFLERDVVPAGVPLQWMPPTTVPDSLESLQDGSLDVLLIATGEAGRLPGTAAFDWTYLHTRPHLAVRSDSPLQAVQSLDQLAGLDIGWLAGPTLSPGLMKSGARWHLVKVPDWQAENLRRLQAGTIDAAYFENEYSPRYLALSASIPVRLIRLPMPPRAVFMIYSLKADKAAVARFDRVAKAAFAGRRFRDFLERYAAGGPGRPR</sequence>
<comment type="caution">
    <text evidence="2">The sequence shown here is derived from an EMBL/GenBank/DDBJ whole genome shotgun (WGS) entry which is preliminary data.</text>
</comment>
<proteinExistence type="predicted"/>
<dbReference type="AlphaFoldDB" id="A0A6I3XG93"/>
<dbReference type="Proteomes" id="UP000431684">
    <property type="component" value="Unassembled WGS sequence"/>
</dbReference>
<feature type="chain" id="PRO_5026291386" evidence="1">
    <location>
        <begin position="20"/>
        <end position="251"/>
    </location>
</feature>
<keyword evidence="3" id="KW-1185">Reference proteome</keyword>
<reference evidence="2 3" key="1">
    <citation type="submission" date="2019-11" db="EMBL/GenBank/DDBJ databases">
        <title>Draft Genome Sequences of Six Type Strains of the Genus Massilia.</title>
        <authorList>
            <person name="Miess H."/>
            <person name="Frediansyah A."/>
            <person name="Goeker M."/>
            <person name="Gross H."/>
        </authorList>
    </citation>
    <scope>NUCLEOTIDE SEQUENCE [LARGE SCALE GENOMIC DNA]</scope>
    <source>
        <strain evidence="2 3">DSM 17513</strain>
    </source>
</reference>
<name>A0A6I3XG93_9BURK</name>
<feature type="signal peptide" evidence="1">
    <location>
        <begin position="1"/>
        <end position="19"/>
    </location>
</feature>